<dbReference type="SUPFAM" id="SSF52540">
    <property type="entry name" value="P-loop containing nucleoside triphosphate hydrolases"/>
    <property type="match status" value="1"/>
</dbReference>
<evidence type="ECO:0000256" key="10">
    <source>
        <dbReference type="HAMAP-Rule" id="MF_00321"/>
    </source>
</evidence>
<dbReference type="GO" id="GO:0000917">
    <property type="term" value="P:division septum assembly"/>
    <property type="evidence" value="ECO:0007669"/>
    <property type="project" value="UniProtKB-KW"/>
</dbReference>
<comment type="function">
    <text evidence="10">Necessary for normal cell division and for the maintenance of normal septation.</text>
</comment>
<dbReference type="KEGG" id="mbah:HYN46_02700"/>
<dbReference type="InterPro" id="IPR019987">
    <property type="entry name" value="GTP-bd_ribosome_bio_YsxC"/>
</dbReference>
<keyword evidence="6" id="KW-0460">Magnesium</keyword>
<dbReference type="AlphaFoldDB" id="A0A345P3M4"/>
<keyword evidence="7 10" id="KW-0342">GTP-binding</keyword>
<evidence type="ECO:0000313" key="14">
    <source>
        <dbReference type="Proteomes" id="UP000253940"/>
    </source>
</evidence>
<sequence length="262" mass="29481">MPTTPENQKPSTENSATVLPTDDATAVDPKPLMQWLRRAEFMTSAPKLSLCPPDTGFEIAFAGRSNAGKSSAINAITAQRQLARASKTPGRTQMINFFTLQNTDQRLVDLPGYGYAAVPEAMKLVWQKELEKYLIQRKSLAGLVLLMDIRHPLKHFDQMMLQWAKSRNLFVHVLLTKADKLNRGPANTVLLDVKKQLNADGLDFSIQLFSAMRRQGLEDLAIVMADRLHFGRMPEVSPEDVTVETVADHKPNMMKDYRLDEM</sequence>
<dbReference type="GO" id="GO:0046872">
    <property type="term" value="F:metal ion binding"/>
    <property type="evidence" value="ECO:0007669"/>
    <property type="project" value="UniProtKB-KW"/>
</dbReference>
<dbReference type="Pfam" id="PF01926">
    <property type="entry name" value="MMR_HSR1"/>
    <property type="match status" value="1"/>
</dbReference>
<dbReference type="PANTHER" id="PTHR11649:SF13">
    <property type="entry name" value="ENGB-TYPE G DOMAIN-CONTAINING PROTEIN"/>
    <property type="match status" value="1"/>
</dbReference>
<dbReference type="GO" id="GO:0005829">
    <property type="term" value="C:cytosol"/>
    <property type="evidence" value="ECO:0007669"/>
    <property type="project" value="TreeGrafter"/>
</dbReference>
<accession>A0A345P3M4</accession>
<dbReference type="PANTHER" id="PTHR11649">
    <property type="entry name" value="MSS1/TRME-RELATED GTP-BINDING PROTEIN"/>
    <property type="match status" value="1"/>
</dbReference>
<proteinExistence type="inferred from homology"/>
<feature type="region of interest" description="Disordered" evidence="11">
    <location>
        <begin position="1"/>
        <end position="24"/>
    </location>
</feature>
<dbReference type="GO" id="GO:0005525">
    <property type="term" value="F:GTP binding"/>
    <property type="evidence" value="ECO:0007669"/>
    <property type="project" value="UniProtKB-UniRule"/>
</dbReference>
<evidence type="ECO:0000256" key="7">
    <source>
        <dbReference type="ARBA" id="ARBA00023134"/>
    </source>
</evidence>
<dbReference type="NCBIfam" id="TIGR03598">
    <property type="entry name" value="GTPase_YsxC"/>
    <property type="match status" value="1"/>
</dbReference>
<keyword evidence="5 10" id="KW-0547">Nucleotide-binding</keyword>
<evidence type="ECO:0000256" key="1">
    <source>
        <dbReference type="ARBA" id="ARBA00001946"/>
    </source>
</evidence>
<gene>
    <name evidence="10" type="primary">engB</name>
    <name evidence="13" type="ORF">HYN46_02700</name>
</gene>
<feature type="domain" description="EngB-type G" evidence="12">
    <location>
        <begin position="55"/>
        <end position="230"/>
    </location>
</feature>
<evidence type="ECO:0000256" key="2">
    <source>
        <dbReference type="ARBA" id="ARBA00009638"/>
    </source>
</evidence>
<evidence type="ECO:0000256" key="5">
    <source>
        <dbReference type="ARBA" id="ARBA00022741"/>
    </source>
</evidence>
<dbReference type="InterPro" id="IPR006073">
    <property type="entry name" value="GTP-bd"/>
</dbReference>
<comment type="similarity">
    <text evidence="2 10">Belongs to the TRAFAC class TrmE-Era-EngA-EngB-Septin-like GTPase superfamily. EngB GTPase family.</text>
</comment>
<evidence type="ECO:0000313" key="13">
    <source>
        <dbReference type="EMBL" id="AXI01883.1"/>
    </source>
</evidence>
<keyword evidence="9 10" id="KW-0131">Cell cycle</keyword>
<evidence type="ECO:0000256" key="3">
    <source>
        <dbReference type="ARBA" id="ARBA00022618"/>
    </source>
</evidence>
<feature type="compositionally biased region" description="Polar residues" evidence="11">
    <location>
        <begin position="1"/>
        <end position="18"/>
    </location>
</feature>
<protein>
    <recommendedName>
        <fullName evidence="10">Probable GTP-binding protein EngB</fullName>
    </recommendedName>
</protein>
<dbReference type="InterPro" id="IPR027417">
    <property type="entry name" value="P-loop_NTPase"/>
</dbReference>
<keyword evidence="3 10" id="KW-0132">Cell division</keyword>
<evidence type="ECO:0000256" key="9">
    <source>
        <dbReference type="ARBA" id="ARBA00023306"/>
    </source>
</evidence>
<evidence type="ECO:0000259" key="12">
    <source>
        <dbReference type="PROSITE" id="PS51706"/>
    </source>
</evidence>
<evidence type="ECO:0000256" key="11">
    <source>
        <dbReference type="SAM" id="MobiDB-lite"/>
    </source>
</evidence>
<dbReference type="PROSITE" id="PS51706">
    <property type="entry name" value="G_ENGB"/>
    <property type="match status" value="1"/>
</dbReference>
<reference evidence="13 14" key="1">
    <citation type="submission" date="2018-07" db="EMBL/GenBank/DDBJ databases">
        <title>Genome sequencing of Moraxellaceae gen. HYN0046.</title>
        <authorList>
            <person name="Kim M."/>
            <person name="Yi H."/>
        </authorList>
    </citation>
    <scope>NUCLEOTIDE SEQUENCE [LARGE SCALE GENOMIC DNA]</scope>
    <source>
        <strain evidence="13 14">HYN0046</strain>
    </source>
</reference>
<dbReference type="Proteomes" id="UP000253940">
    <property type="component" value="Chromosome"/>
</dbReference>
<keyword evidence="14" id="KW-1185">Reference proteome</keyword>
<name>A0A345P3M4_9GAMM</name>
<dbReference type="RefSeq" id="WP_114897993.1">
    <property type="nucleotide sequence ID" value="NZ_CP031222.1"/>
</dbReference>
<keyword evidence="4" id="KW-0479">Metal-binding</keyword>
<dbReference type="FunFam" id="3.40.50.300:FF:000098">
    <property type="entry name" value="Probable GTP-binding protein EngB"/>
    <property type="match status" value="1"/>
</dbReference>
<organism evidence="13 14">
    <name type="scientific">Aquirhabdus parva</name>
    <dbReference type="NCBI Taxonomy" id="2283318"/>
    <lineage>
        <taxon>Bacteria</taxon>
        <taxon>Pseudomonadati</taxon>
        <taxon>Pseudomonadota</taxon>
        <taxon>Gammaproteobacteria</taxon>
        <taxon>Moraxellales</taxon>
        <taxon>Moraxellaceae</taxon>
        <taxon>Aquirhabdus</taxon>
    </lineage>
</organism>
<comment type="cofactor">
    <cofactor evidence="1">
        <name>Mg(2+)</name>
        <dbReference type="ChEBI" id="CHEBI:18420"/>
    </cofactor>
</comment>
<dbReference type="Gene3D" id="3.40.50.300">
    <property type="entry name" value="P-loop containing nucleotide triphosphate hydrolases"/>
    <property type="match status" value="1"/>
</dbReference>
<evidence type="ECO:0000256" key="8">
    <source>
        <dbReference type="ARBA" id="ARBA00023210"/>
    </source>
</evidence>
<dbReference type="OrthoDB" id="9804921at2"/>
<evidence type="ECO:0000256" key="4">
    <source>
        <dbReference type="ARBA" id="ARBA00022723"/>
    </source>
</evidence>
<dbReference type="InterPro" id="IPR030393">
    <property type="entry name" value="G_ENGB_dom"/>
</dbReference>
<evidence type="ECO:0000256" key="6">
    <source>
        <dbReference type="ARBA" id="ARBA00022842"/>
    </source>
</evidence>
<dbReference type="EMBL" id="CP031222">
    <property type="protein sequence ID" value="AXI01883.1"/>
    <property type="molecule type" value="Genomic_DNA"/>
</dbReference>
<dbReference type="HAMAP" id="MF_00321">
    <property type="entry name" value="GTPase_EngB"/>
    <property type="match status" value="1"/>
</dbReference>
<dbReference type="CDD" id="cd01876">
    <property type="entry name" value="YihA_EngB"/>
    <property type="match status" value="1"/>
</dbReference>
<keyword evidence="8 10" id="KW-0717">Septation</keyword>